<sequence length="69" mass="7848">MRVEVSAKFASMPTSTPVHTPTVNLTSDMWEIFHLFRVTSEVKGLCRRLPGHMAHNRAHEPRRDPAIPV</sequence>
<evidence type="ECO:0000313" key="2">
    <source>
        <dbReference type="Proteomes" id="UP000240429"/>
    </source>
</evidence>
<reference evidence="1 2" key="1">
    <citation type="submission" date="2018-03" db="EMBL/GenBank/DDBJ databases">
        <title>Streptomyces dioscori sp. nov., a novel endophytic actinobacterium isolated from bulbil of Dioscorea bulbifera L.</title>
        <authorList>
            <person name="Zhikuan W."/>
        </authorList>
    </citation>
    <scope>NUCLEOTIDE SEQUENCE [LARGE SCALE GENOMIC DNA]</scope>
    <source>
        <strain evidence="1 2">A217</strain>
    </source>
</reference>
<organism evidence="1 2">
    <name type="scientific">Streptomyces dioscori</name>
    <dbReference type="NCBI Taxonomy" id="2109333"/>
    <lineage>
        <taxon>Bacteria</taxon>
        <taxon>Bacillati</taxon>
        <taxon>Actinomycetota</taxon>
        <taxon>Actinomycetes</taxon>
        <taxon>Kitasatosporales</taxon>
        <taxon>Streptomycetaceae</taxon>
        <taxon>Streptomyces</taxon>
        <taxon>Streptomyces aurantiacus group</taxon>
    </lineage>
</organism>
<dbReference type="AlphaFoldDB" id="A0A2P8PT69"/>
<gene>
    <name evidence="1" type="ORF">C6Y14_43530</name>
</gene>
<comment type="caution">
    <text evidence="1">The sequence shown here is derived from an EMBL/GenBank/DDBJ whole genome shotgun (WGS) entry which is preliminary data.</text>
</comment>
<dbReference type="EMBL" id="PYBJ01000046">
    <property type="protein sequence ID" value="PSM37188.1"/>
    <property type="molecule type" value="Genomic_DNA"/>
</dbReference>
<keyword evidence="2" id="KW-1185">Reference proteome</keyword>
<dbReference type="Proteomes" id="UP000240429">
    <property type="component" value="Unassembled WGS sequence"/>
</dbReference>
<protein>
    <submittedName>
        <fullName evidence="1">Uncharacterized protein</fullName>
    </submittedName>
</protein>
<proteinExistence type="predicted"/>
<accession>A0A2P8PT69</accession>
<name>A0A2P8PT69_9ACTN</name>
<evidence type="ECO:0000313" key="1">
    <source>
        <dbReference type="EMBL" id="PSM37188.1"/>
    </source>
</evidence>